<feature type="binding site" description="axial binding residue" evidence="5">
    <location>
        <position position="423"/>
    </location>
    <ligand>
        <name>heme</name>
        <dbReference type="ChEBI" id="CHEBI:30413"/>
    </ligand>
    <ligandPart>
        <name>Fe</name>
        <dbReference type="ChEBI" id="CHEBI:18248"/>
    </ligandPart>
</feature>
<keyword evidence="4 5" id="KW-0408">Iron</keyword>
<dbReference type="InterPro" id="IPR036396">
    <property type="entry name" value="Cyt_P450_sf"/>
</dbReference>
<evidence type="ECO:0000256" key="2">
    <source>
        <dbReference type="ARBA" id="ARBA00010617"/>
    </source>
</evidence>
<accession>A0AAW1S9N3</accession>
<dbReference type="PANTHER" id="PTHR24305">
    <property type="entry name" value="CYTOCHROME P450"/>
    <property type="match status" value="1"/>
</dbReference>
<evidence type="ECO:0000256" key="5">
    <source>
        <dbReference type="PIRSR" id="PIRSR602403-1"/>
    </source>
</evidence>
<evidence type="ECO:0008006" key="9">
    <source>
        <dbReference type="Google" id="ProtNLM"/>
    </source>
</evidence>
<keyword evidence="5 6" id="KW-0349">Heme</keyword>
<keyword evidence="6" id="KW-0560">Oxidoreductase</keyword>
<proteinExistence type="inferred from homology"/>
<organism evidence="7 8">
    <name type="scientific">Elliptochloris bilobata</name>
    <dbReference type="NCBI Taxonomy" id="381761"/>
    <lineage>
        <taxon>Eukaryota</taxon>
        <taxon>Viridiplantae</taxon>
        <taxon>Chlorophyta</taxon>
        <taxon>core chlorophytes</taxon>
        <taxon>Trebouxiophyceae</taxon>
        <taxon>Trebouxiophyceae incertae sedis</taxon>
        <taxon>Elliptochloris clade</taxon>
        <taxon>Elliptochloris</taxon>
    </lineage>
</organism>
<dbReference type="PRINTS" id="PR00385">
    <property type="entry name" value="P450"/>
</dbReference>
<keyword evidence="8" id="KW-1185">Reference proteome</keyword>
<gene>
    <name evidence="7" type="ORF">WJX81_007701</name>
</gene>
<dbReference type="AlphaFoldDB" id="A0AAW1S9N3"/>
<evidence type="ECO:0000313" key="7">
    <source>
        <dbReference type="EMBL" id="KAK9842342.1"/>
    </source>
</evidence>
<dbReference type="InterPro" id="IPR050121">
    <property type="entry name" value="Cytochrome_P450_monoxygenase"/>
</dbReference>
<comment type="caution">
    <text evidence="7">The sequence shown here is derived from an EMBL/GenBank/DDBJ whole genome shotgun (WGS) entry which is preliminary data.</text>
</comment>
<keyword evidence="6" id="KW-0503">Monooxygenase</keyword>
<evidence type="ECO:0000256" key="3">
    <source>
        <dbReference type="ARBA" id="ARBA00022723"/>
    </source>
</evidence>
<dbReference type="Pfam" id="PF00067">
    <property type="entry name" value="p450"/>
    <property type="match status" value="1"/>
</dbReference>
<dbReference type="Gene3D" id="1.10.630.10">
    <property type="entry name" value="Cytochrome P450"/>
    <property type="match status" value="1"/>
</dbReference>
<dbReference type="InterPro" id="IPR002403">
    <property type="entry name" value="Cyt_P450_E_grp-IV"/>
</dbReference>
<dbReference type="EMBL" id="JALJOU010000008">
    <property type="protein sequence ID" value="KAK9842342.1"/>
    <property type="molecule type" value="Genomic_DNA"/>
</dbReference>
<dbReference type="InterPro" id="IPR017972">
    <property type="entry name" value="Cyt_P450_CS"/>
</dbReference>
<evidence type="ECO:0000256" key="6">
    <source>
        <dbReference type="RuleBase" id="RU000461"/>
    </source>
</evidence>
<reference evidence="7 8" key="1">
    <citation type="journal article" date="2024" name="Nat. Commun.">
        <title>Phylogenomics reveals the evolutionary origins of lichenization in chlorophyte algae.</title>
        <authorList>
            <person name="Puginier C."/>
            <person name="Libourel C."/>
            <person name="Otte J."/>
            <person name="Skaloud P."/>
            <person name="Haon M."/>
            <person name="Grisel S."/>
            <person name="Petersen M."/>
            <person name="Berrin J.G."/>
            <person name="Delaux P.M."/>
            <person name="Dal Grande F."/>
            <person name="Keller J."/>
        </authorList>
    </citation>
    <scope>NUCLEOTIDE SEQUENCE [LARGE SCALE GENOMIC DNA]</scope>
    <source>
        <strain evidence="7 8">SAG 245.80</strain>
    </source>
</reference>
<dbReference type="GO" id="GO:0020037">
    <property type="term" value="F:heme binding"/>
    <property type="evidence" value="ECO:0007669"/>
    <property type="project" value="InterPro"/>
</dbReference>
<evidence type="ECO:0000256" key="4">
    <source>
        <dbReference type="ARBA" id="ARBA00023004"/>
    </source>
</evidence>
<dbReference type="InterPro" id="IPR001128">
    <property type="entry name" value="Cyt_P450"/>
</dbReference>
<dbReference type="Proteomes" id="UP001445335">
    <property type="component" value="Unassembled WGS sequence"/>
</dbReference>
<sequence>MLAAAFDVGERLKRGFEPHPAGFPPGPRGDVAVELLRNPLAFLEDAAARHGGAVALVLGGERVVLVSDPGLAQAVLIDQAADFVKEGTAFFPGTALAGQGLLVSDGDTWRRQRQLANPAFRRSAVASYAAAMAGETRSLLEGPWAGGGARPVYADFNTLTLDITTAALFGTGLPRDQATEVTGAIRTAFEFFSERAASGFVVPEWLPTPGNAAYAAAVTRLDAAVYGVIDRRAAELAAAPAQAPQSLLDALLGARDEGGGRMARRALRNELMTLLVAGQETAAIALAWACALLAHHPAAQARAAAEVEAQLGGERPSAANAGSLRYLEAVVLEALRLRPPAYLVGRCAARDVNLGPYSLPAGTTVLVSPYLLHRDAARWQAPAAFRPERWAGVLAQRGGAAAALHGLGPNGAYVPFGAGPRNCIGTGFAMLEAVVVLASMLQRFRLSPLPGAAFPAAEPRITLRPSAVELIVDPR</sequence>
<evidence type="ECO:0000313" key="8">
    <source>
        <dbReference type="Proteomes" id="UP001445335"/>
    </source>
</evidence>
<dbReference type="PANTHER" id="PTHR24305:SF166">
    <property type="entry name" value="CYTOCHROME P450 12A4, MITOCHONDRIAL-RELATED"/>
    <property type="match status" value="1"/>
</dbReference>
<dbReference type="GO" id="GO:0005506">
    <property type="term" value="F:iron ion binding"/>
    <property type="evidence" value="ECO:0007669"/>
    <property type="project" value="InterPro"/>
</dbReference>
<dbReference type="GO" id="GO:0004497">
    <property type="term" value="F:monooxygenase activity"/>
    <property type="evidence" value="ECO:0007669"/>
    <property type="project" value="UniProtKB-KW"/>
</dbReference>
<comment type="similarity">
    <text evidence="2 6">Belongs to the cytochrome P450 family.</text>
</comment>
<dbReference type="PRINTS" id="PR00465">
    <property type="entry name" value="EP450IV"/>
</dbReference>
<dbReference type="PROSITE" id="PS00086">
    <property type="entry name" value="CYTOCHROME_P450"/>
    <property type="match status" value="1"/>
</dbReference>
<dbReference type="GO" id="GO:0016705">
    <property type="term" value="F:oxidoreductase activity, acting on paired donors, with incorporation or reduction of molecular oxygen"/>
    <property type="evidence" value="ECO:0007669"/>
    <property type="project" value="InterPro"/>
</dbReference>
<comment type="cofactor">
    <cofactor evidence="1 5">
        <name>heme</name>
        <dbReference type="ChEBI" id="CHEBI:30413"/>
    </cofactor>
</comment>
<keyword evidence="3 5" id="KW-0479">Metal-binding</keyword>
<name>A0AAW1S9N3_9CHLO</name>
<protein>
    <recommendedName>
        <fullName evidence="9">Cytochrome P450</fullName>
    </recommendedName>
</protein>
<dbReference type="SUPFAM" id="SSF48264">
    <property type="entry name" value="Cytochrome P450"/>
    <property type="match status" value="1"/>
</dbReference>
<evidence type="ECO:0000256" key="1">
    <source>
        <dbReference type="ARBA" id="ARBA00001971"/>
    </source>
</evidence>